<dbReference type="RefSeq" id="WP_388003622.1">
    <property type="nucleotide sequence ID" value="NZ_JBHUEE010000002.1"/>
</dbReference>
<comment type="caution">
    <text evidence="1">The sequence shown here is derived from an EMBL/GenBank/DDBJ whole genome shotgun (WGS) entry which is preliminary data.</text>
</comment>
<accession>A0ABW4L1A8</accession>
<dbReference type="InterPro" id="IPR016181">
    <property type="entry name" value="Acyl_CoA_acyltransferase"/>
</dbReference>
<dbReference type="Proteomes" id="UP001597277">
    <property type="component" value="Unassembled WGS sequence"/>
</dbReference>
<organism evidence="1 2">
    <name type="scientific">Georgenia deserti</name>
    <dbReference type="NCBI Taxonomy" id="2093781"/>
    <lineage>
        <taxon>Bacteria</taxon>
        <taxon>Bacillati</taxon>
        <taxon>Actinomycetota</taxon>
        <taxon>Actinomycetes</taxon>
        <taxon>Micrococcales</taxon>
        <taxon>Bogoriellaceae</taxon>
        <taxon>Georgenia</taxon>
    </lineage>
</organism>
<protein>
    <recommendedName>
        <fullName evidence="3">GNAT family N-acetyltransferase</fullName>
    </recommendedName>
</protein>
<dbReference type="EMBL" id="JBHUEE010000002">
    <property type="protein sequence ID" value="MFD1717423.1"/>
    <property type="molecule type" value="Genomic_DNA"/>
</dbReference>
<sequence length="187" mass="21677">MSEPNLDVTTVRRLPEDVIDIFWPIYRASFEPLTVRAAARHLLSREEFEEDMRDERILKFLVQDGGRIVGMTTMTTDLDAVPWISPEYYRHHYPEHAARGAIYYFGYALVGPDHRRNRVFVAMLDSMLALLLENRAIAAYDVSRYNDETVKLAERLFIRARQTSEVTVDVADVQTYYAATFHGPRSD</sequence>
<name>A0ABW4L1A8_9MICO</name>
<gene>
    <name evidence="1" type="ORF">ACFSE6_06230</name>
</gene>
<dbReference type="Gene3D" id="3.40.630.30">
    <property type="match status" value="1"/>
</dbReference>
<proteinExistence type="predicted"/>
<reference evidence="2" key="1">
    <citation type="journal article" date="2019" name="Int. J. Syst. Evol. Microbiol.">
        <title>The Global Catalogue of Microorganisms (GCM) 10K type strain sequencing project: providing services to taxonomists for standard genome sequencing and annotation.</title>
        <authorList>
            <consortium name="The Broad Institute Genomics Platform"/>
            <consortium name="The Broad Institute Genome Sequencing Center for Infectious Disease"/>
            <person name="Wu L."/>
            <person name="Ma J."/>
        </authorList>
    </citation>
    <scope>NUCLEOTIDE SEQUENCE [LARGE SCALE GENOMIC DNA]</scope>
    <source>
        <strain evidence="2">JCM 17130</strain>
    </source>
</reference>
<evidence type="ECO:0000313" key="2">
    <source>
        <dbReference type="Proteomes" id="UP001597277"/>
    </source>
</evidence>
<dbReference type="SUPFAM" id="SSF55729">
    <property type="entry name" value="Acyl-CoA N-acyltransferases (Nat)"/>
    <property type="match status" value="1"/>
</dbReference>
<evidence type="ECO:0008006" key="3">
    <source>
        <dbReference type="Google" id="ProtNLM"/>
    </source>
</evidence>
<keyword evidence="2" id="KW-1185">Reference proteome</keyword>
<evidence type="ECO:0000313" key="1">
    <source>
        <dbReference type="EMBL" id="MFD1717423.1"/>
    </source>
</evidence>